<keyword evidence="3" id="KW-1185">Reference proteome</keyword>
<dbReference type="GeneID" id="18929971"/>
<evidence type="ECO:0000313" key="2">
    <source>
        <dbReference type="EMBL" id="EGG07228.1"/>
    </source>
</evidence>
<accession>F4RK84</accession>
<keyword evidence="1" id="KW-0472">Membrane</keyword>
<dbReference type="EMBL" id="GL883105">
    <property type="protein sequence ID" value="EGG07228.1"/>
    <property type="molecule type" value="Genomic_DNA"/>
</dbReference>
<sequence>MNALKINKFIYLTLFGFCLWVSLTLAVFVGFWNMEFEYSQAIDKNQQDNALKLVEDFYSHLACPQSAIGKRIFQSLKQFQLYEMDGNGAKVFYNKRILEKFRDVYWCHQKLDKAKFLDPSGGSFELEIEGTSSNQFVEATRWLTHKAIFKFNSENNELVKVNFIHQEQNPESSTHEDLIQSLRFFLSQSEGTSTS</sequence>
<protein>
    <submittedName>
        <fullName evidence="2">Uncharacterized protein</fullName>
    </submittedName>
</protein>
<evidence type="ECO:0000256" key="1">
    <source>
        <dbReference type="SAM" id="Phobius"/>
    </source>
</evidence>
<evidence type="ECO:0000313" key="3">
    <source>
        <dbReference type="Proteomes" id="UP000001072"/>
    </source>
</evidence>
<dbReference type="RefSeq" id="XP_007409670.1">
    <property type="nucleotide sequence ID" value="XM_007409608.1"/>
</dbReference>
<dbReference type="AlphaFoldDB" id="F4RK84"/>
<proteinExistence type="predicted"/>
<keyword evidence="1" id="KW-1133">Transmembrane helix</keyword>
<dbReference type="InParanoid" id="F4RK84"/>
<organism evidence="3">
    <name type="scientific">Melampsora larici-populina (strain 98AG31 / pathotype 3-4-7)</name>
    <name type="common">Poplar leaf rust fungus</name>
    <dbReference type="NCBI Taxonomy" id="747676"/>
    <lineage>
        <taxon>Eukaryota</taxon>
        <taxon>Fungi</taxon>
        <taxon>Dikarya</taxon>
        <taxon>Basidiomycota</taxon>
        <taxon>Pucciniomycotina</taxon>
        <taxon>Pucciniomycetes</taxon>
        <taxon>Pucciniales</taxon>
        <taxon>Melampsoraceae</taxon>
        <taxon>Melampsora</taxon>
    </lineage>
</organism>
<dbReference type="VEuPathDB" id="FungiDB:MELLADRAFT_62784"/>
<feature type="transmembrane region" description="Helical" evidence="1">
    <location>
        <begin position="9"/>
        <end position="32"/>
    </location>
</feature>
<gene>
    <name evidence="2" type="ORF">MELLADRAFT_62784</name>
</gene>
<dbReference type="KEGG" id="mlr:MELLADRAFT_62784"/>
<reference evidence="3" key="1">
    <citation type="journal article" date="2011" name="Proc. Natl. Acad. Sci. U.S.A.">
        <title>Obligate biotrophy features unraveled by the genomic analysis of rust fungi.</title>
        <authorList>
            <person name="Duplessis S."/>
            <person name="Cuomo C.A."/>
            <person name="Lin Y.-C."/>
            <person name="Aerts A."/>
            <person name="Tisserant E."/>
            <person name="Veneault-Fourrey C."/>
            <person name="Joly D.L."/>
            <person name="Hacquard S."/>
            <person name="Amselem J."/>
            <person name="Cantarel B.L."/>
            <person name="Chiu R."/>
            <person name="Coutinho P.M."/>
            <person name="Feau N."/>
            <person name="Field M."/>
            <person name="Frey P."/>
            <person name="Gelhaye E."/>
            <person name="Goldberg J."/>
            <person name="Grabherr M.G."/>
            <person name="Kodira C.D."/>
            <person name="Kohler A."/>
            <person name="Kuees U."/>
            <person name="Lindquist E.A."/>
            <person name="Lucas S.M."/>
            <person name="Mago R."/>
            <person name="Mauceli E."/>
            <person name="Morin E."/>
            <person name="Murat C."/>
            <person name="Pangilinan J.L."/>
            <person name="Park R."/>
            <person name="Pearson M."/>
            <person name="Quesneville H."/>
            <person name="Rouhier N."/>
            <person name="Sakthikumar S."/>
            <person name="Salamov A.A."/>
            <person name="Schmutz J."/>
            <person name="Selles B."/>
            <person name="Shapiro H."/>
            <person name="Tanguay P."/>
            <person name="Tuskan G.A."/>
            <person name="Henrissat B."/>
            <person name="Van de Peer Y."/>
            <person name="Rouze P."/>
            <person name="Ellis J.G."/>
            <person name="Dodds P.N."/>
            <person name="Schein J.E."/>
            <person name="Zhong S."/>
            <person name="Hamelin R.C."/>
            <person name="Grigoriev I.V."/>
            <person name="Szabo L.J."/>
            <person name="Martin F."/>
        </authorList>
    </citation>
    <scope>NUCLEOTIDE SEQUENCE [LARGE SCALE GENOMIC DNA]</scope>
    <source>
        <strain evidence="3">98AG31 / pathotype 3-4-7</strain>
    </source>
</reference>
<dbReference type="Proteomes" id="UP000001072">
    <property type="component" value="Unassembled WGS sequence"/>
</dbReference>
<keyword evidence="1" id="KW-0812">Transmembrane</keyword>
<dbReference type="HOGENOM" id="CLU_1396627_0_0_1"/>
<name>F4RK84_MELLP</name>